<dbReference type="SUPFAM" id="SSF48403">
    <property type="entry name" value="Ankyrin repeat"/>
    <property type="match status" value="1"/>
</dbReference>
<dbReference type="PROSITE" id="PS50088">
    <property type="entry name" value="ANK_REPEAT"/>
    <property type="match status" value="4"/>
</dbReference>
<accession>A0A9P9E2K5</accession>
<feature type="repeat" description="ANK" evidence="3">
    <location>
        <begin position="146"/>
        <end position="178"/>
    </location>
</feature>
<dbReference type="OrthoDB" id="341259at2759"/>
<feature type="repeat" description="ANK" evidence="3">
    <location>
        <begin position="44"/>
        <end position="76"/>
    </location>
</feature>
<dbReference type="EMBL" id="JAGMUU010000021">
    <property type="protein sequence ID" value="KAH7129509.1"/>
    <property type="molecule type" value="Genomic_DNA"/>
</dbReference>
<dbReference type="Gene3D" id="1.25.40.20">
    <property type="entry name" value="Ankyrin repeat-containing domain"/>
    <property type="match status" value="2"/>
</dbReference>
<evidence type="ECO:0000313" key="4">
    <source>
        <dbReference type="EMBL" id="KAH7129509.1"/>
    </source>
</evidence>
<dbReference type="Proteomes" id="UP000717696">
    <property type="component" value="Unassembled WGS sequence"/>
</dbReference>
<name>A0A9P9E2K5_9HYPO</name>
<feature type="repeat" description="ANK" evidence="3">
    <location>
        <begin position="112"/>
        <end position="144"/>
    </location>
</feature>
<protein>
    <submittedName>
        <fullName evidence="4">Ankyrin repeat-containing protein</fullName>
    </submittedName>
</protein>
<evidence type="ECO:0000256" key="3">
    <source>
        <dbReference type="PROSITE-ProRule" id="PRU00023"/>
    </source>
</evidence>
<dbReference type="PANTHER" id="PTHR24198:SF165">
    <property type="entry name" value="ANKYRIN REPEAT-CONTAINING PROTEIN-RELATED"/>
    <property type="match status" value="1"/>
</dbReference>
<evidence type="ECO:0000256" key="1">
    <source>
        <dbReference type="ARBA" id="ARBA00022737"/>
    </source>
</evidence>
<keyword evidence="2 3" id="KW-0040">ANK repeat</keyword>
<dbReference type="Pfam" id="PF12796">
    <property type="entry name" value="Ank_2"/>
    <property type="match status" value="2"/>
</dbReference>
<organism evidence="4 5">
    <name type="scientific">Dactylonectria estremocensis</name>
    <dbReference type="NCBI Taxonomy" id="1079267"/>
    <lineage>
        <taxon>Eukaryota</taxon>
        <taxon>Fungi</taxon>
        <taxon>Dikarya</taxon>
        <taxon>Ascomycota</taxon>
        <taxon>Pezizomycotina</taxon>
        <taxon>Sordariomycetes</taxon>
        <taxon>Hypocreomycetidae</taxon>
        <taxon>Hypocreales</taxon>
        <taxon>Nectriaceae</taxon>
        <taxon>Dactylonectria</taxon>
    </lineage>
</organism>
<dbReference type="AlphaFoldDB" id="A0A9P9E2K5"/>
<reference evidence="4" key="1">
    <citation type="journal article" date="2021" name="Nat. Commun.">
        <title>Genetic determinants of endophytism in the Arabidopsis root mycobiome.</title>
        <authorList>
            <person name="Mesny F."/>
            <person name="Miyauchi S."/>
            <person name="Thiergart T."/>
            <person name="Pickel B."/>
            <person name="Atanasova L."/>
            <person name="Karlsson M."/>
            <person name="Huettel B."/>
            <person name="Barry K.W."/>
            <person name="Haridas S."/>
            <person name="Chen C."/>
            <person name="Bauer D."/>
            <person name="Andreopoulos W."/>
            <person name="Pangilinan J."/>
            <person name="LaButti K."/>
            <person name="Riley R."/>
            <person name="Lipzen A."/>
            <person name="Clum A."/>
            <person name="Drula E."/>
            <person name="Henrissat B."/>
            <person name="Kohler A."/>
            <person name="Grigoriev I.V."/>
            <person name="Martin F.M."/>
            <person name="Hacquard S."/>
        </authorList>
    </citation>
    <scope>NUCLEOTIDE SEQUENCE</scope>
    <source>
        <strain evidence="4">MPI-CAGE-AT-0021</strain>
    </source>
</reference>
<sequence length="189" mass="20068">MNSGDEHGRTPLSLTAENGHEVGAELLLAQGIEADWRATGDVDQGTTPLSFAAESRSEAIVKLLLAHQVEADSKPTSLFCAGQTPLSFAASEEIVVKLLQAHGAEVDLNDTWGRTLLSYAVKQGHEAMVELLLKYGAKADPERAIGGRTPLSFAAQHGHEAIAKLILAHEATVDGRSEATRSFSKCNAL</sequence>
<keyword evidence="1" id="KW-0677">Repeat</keyword>
<keyword evidence="5" id="KW-1185">Reference proteome</keyword>
<dbReference type="PROSITE" id="PS50297">
    <property type="entry name" value="ANK_REP_REGION"/>
    <property type="match status" value="2"/>
</dbReference>
<dbReference type="InterPro" id="IPR002110">
    <property type="entry name" value="Ankyrin_rpt"/>
</dbReference>
<gene>
    <name evidence="4" type="ORF">B0J13DRAFT_627344</name>
</gene>
<evidence type="ECO:0000256" key="2">
    <source>
        <dbReference type="ARBA" id="ARBA00023043"/>
    </source>
</evidence>
<dbReference type="InterPro" id="IPR036770">
    <property type="entry name" value="Ankyrin_rpt-contain_sf"/>
</dbReference>
<dbReference type="PANTHER" id="PTHR24198">
    <property type="entry name" value="ANKYRIN REPEAT AND PROTEIN KINASE DOMAIN-CONTAINING PROTEIN"/>
    <property type="match status" value="1"/>
</dbReference>
<proteinExistence type="predicted"/>
<dbReference type="SMART" id="SM00248">
    <property type="entry name" value="ANK"/>
    <property type="match status" value="5"/>
</dbReference>
<feature type="repeat" description="ANK" evidence="3">
    <location>
        <begin position="7"/>
        <end position="39"/>
    </location>
</feature>
<comment type="caution">
    <text evidence="4">The sequence shown here is derived from an EMBL/GenBank/DDBJ whole genome shotgun (WGS) entry which is preliminary data.</text>
</comment>
<evidence type="ECO:0000313" key="5">
    <source>
        <dbReference type="Proteomes" id="UP000717696"/>
    </source>
</evidence>